<accession>A0A8T0HRT3</accession>
<proteinExistence type="predicted"/>
<organism evidence="1 2">
    <name type="scientific">Ceratodon purpureus</name>
    <name type="common">Fire moss</name>
    <name type="synonym">Dicranum purpureum</name>
    <dbReference type="NCBI Taxonomy" id="3225"/>
    <lineage>
        <taxon>Eukaryota</taxon>
        <taxon>Viridiplantae</taxon>
        <taxon>Streptophyta</taxon>
        <taxon>Embryophyta</taxon>
        <taxon>Bryophyta</taxon>
        <taxon>Bryophytina</taxon>
        <taxon>Bryopsida</taxon>
        <taxon>Dicranidae</taxon>
        <taxon>Pseudoditrichales</taxon>
        <taxon>Ditrichaceae</taxon>
        <taxon>Ceratodon</taxon>
    </lineage>
</organism>
<dbReference type="Proteomes" id="UP000822688">
    <property type="component" value="Chromosome V"/>
</dbReference>
<sequence length="105" mass="11284">MSTPLACVSAVSVVESKEFVEAVFERRGDQDHVTFSSSINCLALNLSSAASMSFSQAVASATEALASYPESSFEYSRYLCKFSSTCCLPVEIVSTTYGFHGLVDK</sequence>
<keyword evidence="2" id="KW-1185">Reference proteome</keyword>
<dbReference type="EMBL" id="CM026426">
    <property type="protein sequence ID" value="KAG0573479.1"/>
    <property type="molecule type" value="Genomic_DNA"/>
</dbReference>
<gene>
    <name evidence="1" type="ORF">KC19_VG182100</name>
</gene>
<reference evidence="1" key="1">
    <citation type="submission" date="2020-06" db="EMBL/GenBank/DDBJ databases">
        <title>WGS assembly of Ceratodon purpureus strain R40.</title>
        <authorList>
            <person name="Carey S.B."/>
            <person name="Jenkins J."/>
            <person name="Shu S."/>
            <person name="Lovell J.T."/>
            <person name="Sreedasyam A."/>
            <person name="Maumus F."/>
            <person name="Tiley G.P."/>
            <person name="Fernandez-Pozo N."/>
            <person name="Barry K."/>
            <person name="Chen C."/>
            <person name="Wang M."/>
            <person name="Lipzen A."/>
            <person name="Daum C."/>
            <person name="Saski C.A."/>
            <person name="Payton A.C."/>
            <person name="Mcbreen J.C."/>
            <person name="Conrad R.E."/>
            <person name="Kollar L.M."/>
            <person name="Olsson S."/>
            <person name="Huttunen S."/>
            <person name="Landis J.B."/>
            <person name="Wickett N.J."/>
            <person name="Johnson M.G."/>
            <person name="Rensing S.A."/>
            <person name="Grimwood J."/>
            <person name="Schmutz J."/>
            <person name="Mcdaniel S.F."/>
        </authorList>
    </citation>
    <scope>NUCLEOTIDE SEQUENCE</scope>
    <source>
        <strain evidence="1">R40</strain>
    </source>
</reference>
<protein>
    <submittedName>
        <fullName evidence="1">Uncharacterized protein</fullName>
    </submittedName>
</protein>
<dbReference type="AlphaFoldDB" id="A0A8T0HRT3"/>
<comment type="caution">
    <text evidence="1">The sequence shown here is derived from an EMBL/GenBank/DDBJ whole genome shotgun (WGS) entry which is preliminary data.</text>
</comment>
<evidence type="ECO:0000313" key="2">
    <source>
        <dbReference type="Proteomes" id="UP000822688"/>
    </source>
</evidence>
<name>A0A8T0HRT3_CERPU</name>
<evidence type="ECO:0000313" key="1">
    <source>
        <dbReference type="EMBL" id="KAG0573479.1"/>
    </source>
</evidence>